<evidence type="ECO:0000313" key="2">
    <source>
        <dbReference type="Proteomes" id="UP000297948"/>
    </source>
</evidence>
<dbReference type="Proteomes" id="UP000297948">
    <property type="component" value="Unassembled WGS sequence"/>
</dbReference>
<evidence type="ECO:0000313" key="1">
    <source>
        <dbReference type="EMBL" id="TGB07009.1"/>
    </source>
</evidence>
<comment type="caution">
    <text evidence="1">The sequence shown here is derived from an EMBL/GenBank/DDBJ whole genome shotgun (WGS) entry which is preliminary data.</text>
</comment>
<dbReference type="AlphaFoldDB" id="A0A4Z0H7Q2"/>
<reference evidence="1 2" key="1">
    <citation type="submission" date="2019-03" db="EMBL/GenBank/DDBJ databases">
        <authorList>
            <person name="Gonzalez-Pimentel J.L."/>
        </authorList>
    </citation>
    <scope>NUCLEOTIDE SEQUENCE [LARGE SCALE GENOMIC DNA]</scope>
    <source>
        <strain evidence="1 2">JCM 31289</strain>
    </source>
</reference>
<keyword evidence="2" id="KW-1185">Reference proteome</keyword>
<sequence length="300" mass="32722">MSTTDFRPGEPTPRAPRGDLFETALHATLLEMPYNSAAEYHRVHGDGDPDPRLGAACVHQTIDTARRAESLGAPPATLLQEGRHVAAVFEDGGDIVVLDPYLLHLEPIRFPASEVAQGSSSVEVPAVPVRHDAEGRERPAKLIARYTGRADGYVIRLTYSRFSPTKNISVLSRHFSLRSSAVFVYDEFARDMTALLTHPEQTSVSVRAVSPDLRTTAEAVLPLHGFAERDFAAGDIWLRTGNGAMLHGSDGKAADVWRQLETSLSLDAATISDHLIGAARIYQRMADPSRDVASYPLDDE</sequence>
<name>A0A4Z0H7Q2_9ACTN</name>
<protein>
    <submittedName>
        <fullName evidence="1">Uncharacterized protein</fullName>
    </submittedName>
</protein>
<proteinExistence type="predicted"/>
<organism evidence="1 2">
    <name type="scientific">Streptomyces palmae</name>
    <dbReference type="NCBI Taxonomy" id="1701085"/>
    <lineage>
        <taxon>Bacteria</taxon>
        <taxon>Bacillati</taxon>
        <taxon>Actinomycetota</taxon>
        <taxon>Actinomycetes</taxon>
        <taxon>Kitasatosporales</taxon>
        <taxon>Streptomycetaceae</taxon>
        <taxon>Streptomyces</taxon>
    </lineage>
</organism>
<gene>
    <name evidence="1" type="ORF">E4099_17595</name>
</gene>
<dbReference type="EMBL" id="SRID01000158">
    <property type="protein sequence ID" value="TGB07009.1"/>
    <property type="molecule type" value="Genomic_DNA"/>
</dbReference>
<dbReference type="RefSeq" id="WP_135340031.1">
    <property type="nucleotide sequence ID" value="NZ_JBHLTX010000036.1"/>
</dbReference>
<accession>A0A4Z0H7Q2</accession>
<dbReference type="OrthoDB" id="5149899at2"/>